<gene>
    <name evidence="2" type="ORF">PCOR1329_LOCUS70381</name>
</gene>
<protein>
    <submittedName>
        <fullName evidence="2">Uncharacterized protein</fullName>
    </submittedName>
</protein>
<name>A0ABN9WTC3_9DINO</name>
<feature type="region of interest" description="Disordered" evidence="1">
    <location>
        <begin position="215"/>
        <end position="247"/>
    </location>
</feature>
<accession>A0ABN9WTC3</accession>
<dbReference type="Proteomes" id="UP001189429">
    <property type="component" value="Unassembled WGS sequence"/>
</dbReference>
<reference evidence="2" key="1">
    <citation type="submission" date="2023-10" db="EMBL/GenBank/DDBJ databases">
        <authorList>
            <person name="Chen Y."/>
            <person name="Shah S."/>
            <person name="Dougan E. K."/>
            <person name="Thang M."/>
            <person name="Chan C."/>
        </authorList>
    </citation>
    <scope>NUCLEOTIDE SEQUENCE [LARGE SCALE GENOMIC DNA]</scope>
</reference>
<comment type="caution">
    <text evidence="2">The sequence shown here is derived from an EMBL/GenBank/DDBJ whole genome shotgun (WGS) entry which is preliminary data.</text>
</comment>
<organism evidence="2 3">
    <name type="scientific">Prorocentrum cordatum</name>
    <dbReference type="NCBI Taxonomy" id="2364126"/>
    <lineage>
        <taxon>Eukaryota</taxon>
        <taxon>Sar</taxon>
        <taxon>Alveolata</taxon>
        <taxon>Dinophyceae</taxon>
        <taxon>Prorocentrales</taxon>
        <taxon>Prorocentraceae</taxon>
        <taxon>Prorocentrum</taxon>
    </lineage>
</organism>
<sequence>EQLMALLAQQASLMGALAQSGGRQPDALSLLADGGRDDGLGESTGMRLGGARGAAALELFRRLVQSSPRAVSAMARRNRQLDMTGAASEEGMSDSTRNYFARNVPFGQARSSAFLVFGMAEVFDLMERGLRRAAEAQLALLLCASEQAALREWRWTSAWLLTHLPEPPWTSIRQAPARGQIRPMSRSASPEWIAAAIGYTKDTLALEDAERKLAPAAAPKAEEGGGKGGGSKRHGKSAGAPPHERLVGGSNSLDVGIRWGFGLIRRLRGLRTAFGAFVRSSMHAAGRWLRTHVEHMWVNAVVLALSHLHLGESRICPPRARAGRPCSSSQSEMVSRLSRLVRPMCRPLQWHGGRVEKADALLDYLLNAMQLPLGAVAPFPDCEVTTIDPSKAPFAKAECHFDPLAFLAPFAAATFLEPRLLARDGPGVGPLARAVGPPTRPAPARPARQALRGTLFPVFKDANTQRVVFNRIARNSAELPLGGFSRLAPSAAVLVDLEVPAGFVLRVWADDLQDFYPAFDCTYDMACTNDVALPLPTRLYEGFAGVVLDDHFGLAVDAPGSREARRAIEESFARAREGYAKAGLRVSAGKEVKDAAEATVIGAELLGHDRLVGASRTRRLALAWMGLSMARGRRSITLGLQRFLGMGLFAALFRRPTLSLLHHCYKEVDVGRDPHEVFDLSSAACNECALFAVLLPLMATDLSAGWGPRVLASDASHLAGASVKTPASAPTARAFWRQREQRGARTWLYPSGWAALANPEDGAVLQDLEEGAAPPPGVVDPTASLIECFDVLEIDIKCHKYWDLVDSRLAEWVVWLIWQRRVKMTISQVPCTSFSIARLPRLRSRMRPWGFDPSSTPTRLGNVLFRVGMLALFAHLISGHGTGLHEHPLTAYSWCAHIVEFLLTHEVVDRFDLSM</sequence>
<proteinExistence type="predicted"/>
<keyword evidence="3" id="KW-1185">Reference proteome</keyword>
<evidence type="ECO:0000256" key="1">
    <source>
        <dbReference type="SAM" id="MobiDB-lite"/>
    </source>
</evidence>
<feature type="non-terminal residue" evidence="2">
    <location>
        <position position="1"/>
    </location>
</feature>
<evidence type="ECO:0000313" key="3">
    <source>
        <dbReference type="Proteomes" id="UP001189429"/>
    </source>
</evidence>
<evidence type="ECO:0000313" key="2">
    <source>
        <dbReference type="EMBL" id="CAK0890054.1"/>
    </source>
</evidence>
<dbReference type="EMBL" id="CAUYUJ010019292">
    <property type="protein sequence ID" value="CAK0890054.1"/>
    <property type="molecule type" value="Genomic_DNA"/>
</dbReference>